<dbReference type="STRING" id="336963.C4JT68"/>
<evidence type="ECO:0000256" key="2">
    <source>
        <dbReference type="ARBA" id="ARBA00038350"/>
    </source>
</evidence>
<dbReference type="PANTHER" id="PTHR14359">
    <property type="entry name" value="HOMO-OLIGOMERIC FLAVIN CONTAINING CYS DECARBOXYLASE FAMILY"/>
    <property type="match status" value="1"/>
</dbReference>
<name>C4JT68_UNCRE</name>
<dbReference type="Pfam" id="PF02441">
    <property type="entry name" value="Flavoprotein"/>
    <property type="match status" value="1"/>
</dbReference>
<dbReference type="eggNOG" id="KOG0672">
    <property type="taxonomic scope" value="Eukaryota"/>
</dbReference>
<feature type="domain" description="Flavoprotein" evidence="3">
    <location>
        <begin position="25"/>
        <end position="226"/>
    </location>
</feature>
<evidence type="ECO:0000256" key="1">
    <source>
        <dbReference type="ARBA" id="ARBA00022993"/>
    </source>
</evidence>
<dbReference type="InParanoid" id="C4JT68"/>
<evidence type="ECO:0000259" key="3">
    <source>
        <dbReference type="Pfam" id="PF02441"/>
    </source>
</evidence>
<accession>C4JT68</accession>
<dbReference type="VEuPathDB" id="FungiDB:UREG_05657"/>
<dbReference type="EMBL" id="CH476617">
    <property type="protein sequence ID" value="EEP80815.1"/>
    <property type="molecule type" value="Genomic_DNA"/>
</dbReference>
<dbReference type="KEGG" id="ure:UREG_05657"/>
<protein>
    <submittedName>
        <fullName evidence="4">Phosphopantothenoylcysteine decarboxylase</fullName>
    </submittedName>
</protein>
<dbReference type="GeneID" id="8439295"/>
<dbReference type="PANTHER" id="PTHR14359:SF6">
    <property type="entry name" value="PHOSPHOPANTOTHENOYLCYSTEINE DECARBOXYLASE"/>
    <property type="match status" value="1"/>
</dbReference>
<keyword evidence="5" id="KW-1185">Reference proteome</keyword>
<gene>
    <name evidence="4" type="ORF">UREG_05657</name>
</gene>
<proteinExistence type="inferred from homology"/>
<dbReference type="GO" id="GO:0010181">
    <property type="term" value="F:FMN binding"/>
    <property type="evidence" value="ECO:0007669"/>
    <property type="project" value="TreeGrafter"/>
</dbReference>
<keyword evidence="1" id="KW-0173">Coenzyme A biosynthesis</keyword>
<dbReference type="Gene3D" id="3.40.50.1950">
    <property type="entry name" value="Flavin prenyltransferase-like"/>
    <property type="match status" value="1"/>
</dbReference>
<reference evidence="5" key="1">
    <citation type="journal article" date="2009" name="Genome Res.">
        <title>Comparative genomic analyses of the human fungal pathogens Coccidioides and their relatives.</title>
        <authorList>
            <person name="Sharpton T.J."/>
            <person name="Stajich J.E."/>
            <person name="Rounsley S.D."/>
            <person name="Gardner M.J."/>
            <person name="Wortman J.R."/>
            <person name="Jordar V.S."/>
            <person name="Maiti R."/>
            <person name="Kodira C.D."/>
            <person name="Neafsey D.E."/>
            <person name="Zeng Q."/>
            <person name="Hung C.-Y."/>
            <person name="McMahan C."/>
            <person name="Muszewska A."/>
            <person name="Grynberg M."/>
            <person name="Mandel M.A."/>
            <person name="Kellner E.M."/>
            <person name="Barker B.M."/>
            <person name="Galgiani J.N."/>
            <person name="Orbach M.J."/>
            <person name="Kirkland T.N."/>
            <person name="Cole G.T."/>
            <person name="Henn M.R."/>
            <person name="Birren B.W."/>
            <person name="Taylor J.W."/>
        </authorList>
    </citation>
    <scope>NUCLEOTIDE SEQUENCE [LARGE SCALE GENOMIC DNA]</scope>
    <source>
        <strain evidence="5">UAMH 1704</strain>
    </source>
</reference>
<dbReference type="InterPro" id="IPR003382">
    <property type="entry name" value="Flavoprotein"/>
</dbReference>
<organism evidence="4 5">
    <name type="scientific">Uncinocarpus reesii (strain UAMH 1704)</name>
    <dbReference type="NCBI Taxonomy" id="336963"/>
    <lineage>
        <taxon>Eukaryota</taxon>
        <taxon>Fungi</taxon>
        <taxon>Dikarya</taxon>
        <taxon>Ascomycota</taxon>
        <taxon>Pezizomycotina</taxon>
        <taxon>Eurotiomycetes</taxon>
        <taxon>Eurotiomycetidae</taxon>
        <taxon>Onygenales</taxon>
        <taxon>Onygenaceae</taxon>
        <taxon>Uncinocarpus</taxon>
    </lineage>
</organism>
<dbReference type="HOGENOM" id="CLU_033319_3_0_1"/>
<dbReference type="GO" id="GO:0071513">
    <property type="term" value="C:phosphopantothenoylcysteine decarboxylase complex"/>
    <property type="evidence" value="ECO:0007669"/>
    <property type="project" value="TreeGrafter"/>
</dbReference>
<sequence length="234" mass="25870">MADGVAPELAPLFSAAEYINDGKLHILLAASGSVATIKLPNIAEALGRHANVSLRIVLTASSSKFLAGQSAEQPSLEQIRRLPNVDGIYQDLDEWKVPWVRGSSILHIELRRWAHFMLIAPLSANTLAKMALGLADNLLLSVVRAWDVHGTVEPARTIYVAPSMNTMMWKHPLTEKHIKTLERGWNADSMEGRSWITVLKPMEKELACGDTGDGAMRDWRVIVKFIEEDVGLDL</sequence>
<dbReference type="AlphaFoldDB" id="C4JT68"/>
<dbReference type="OrthoDB" id="1532798at2759"/>
<dbReference type="GO" id="GO:0015937">
    <property type="term" value="P:coenzyme A biosynthetic process"/>
    <property type="evidence" value="ECO:0007669"/>
    <property type="project" value="UniProtKB-KW"/>
</dbReference>
<dbReference type="GO" id="GO:0004633">
    <property type="term" value="F:phosphopantothenoylcysteine decarboxylase activity"/>
    <property type="evidence" value="ECO:0007669"/>
    <property type="project" value="TreeGrafter"/>
</dbReference>
<evidence type="ECO:0000313" key="4">
    <source>
        <dbReference type="EMBL" id="EEP80815.1"/>
    </source>
</evidence>
<dbReference type="InterPro" id="IPR036551">
    <property type="entry name" value="Flavin_trans-like"/>
</dbReference>
<dbReference type="RefSeq" id="XP_002584968.1">
    <property type="nucleotide sequence ID" value="XM_002584922.1"/>
</dbReference>
<dbReference type="OMA" id="KGLACGD"/>
<evidence type="ECO:0000313" key="5">
    <source>
        <dbReference type="Proteomes" id="UP000002058"/>
    </source>
</evidence>
<dbReference type="Proteomes" id="UP000002058">
    <property type="component" value="Unassembled WGS sequence"/>
</dbReference>
<comment type="similarity">
    <text evidence="2">Belongs to the HFCD (homooligomeric flavin containing Cys decarboxylase) superfamily.</text>
</comment>
<dbReference type="SUPFAM" id="SSF52507">
    <property type="entry name" value="Homo-oligomeric flavin-containing Cys decarboxylases, HFCD"/>
    <property type="match status" value="1"/>
</dbReference>